<protein>
    <submittedName>
        <fullName evidence="1">Uncharacterized protein</fullName>
    </submittedName>
</protein>
<sequence length="195" mass="23064">MNKKQMQESIDLLNFEEKKEFGFFCFDRIIDLYKDVDLNVNINIADKNIEKGTAFLTLKSIYKFLKETNKPSLFEIESRVKLSYSLILDIEELFDNNIPNILASLVAQGLNYLLIFEIEKNDELIYNCSENNLEILNQLKSEYFFKIMDGNDEDLDDFLDQIFENEYKIQLQAIELIKQNKKEELDILCRNTIIN</sequence>
<gene>
    <name evidence="1" type="ORF">EJB19_14995</name>
</gene>
<reference evidence="1" key="1">
    <citation type="submission" date="2018-12" db="EMBL/GenBank/DDBJ databases">
        <title>Draft genome sequence of Flaovobacterium columnare BGFS27 isolated from channel catfish in Alabama.</title>
        <authorList>
            <person name="Cai W."/>
            <person name="Arias C."/>
        </authorList>
    </citation>
    <scope>NUCLEOTIDE SEQUENCE [LARGE SCALE GENOMIC DNA]</scope>
    <source>
        <strain evidence="1">BGFS27</strain>
    </source>
</reference>
<accession>A0AA94EZQ6</accession>
<dbReference type="AlphaFoldDB" id="A0AA94EZQ6"/>
<comment type="caution">
    <text evidence="1">The sequence shown here is derived from an EMBL/GenBank/DDBJ whole genome shotgun (WGS) entry which is preliminary data.</text>
</comment>
<proteinExistence type="predicted"/>
<dbReference type="EMBL" id="RWGX01000006">
    <property type="protein sequence ID" value="RVU86853.1"/>
    <property type="molecule type" value="Genomic_DNA"/>
</dbReference>
<name>A0AA94EZQ6_9FLAO</name>
<dbReference type="RefSeq" id="WP_014165941.1">
    <property type="nucleotide sequence ID" value="NZ_PPVA01000069.1"/>
</dbReference>
<organism evidence="1">
    <name type="scientific">Flavobacterium columnare</name>
    <dbReference type="NCBI Taxonomy" id="996"/>
    <lineage>
        <taxon>Bacteria</taxon>
        <taxon>Pseudomonadati</taxon>
        <taxon>Bacteroidota</taxon>
        <taxon>Flavobacteriia</taxon>
        <taxon>Flavobacteriales</taxon>
        <taxon>Flavobacteriaceae</taxon>
        <taxon>Flavobacterium</taxon>
    </lineage>
</organism>
<evidence type="ECO:0000313" key="1">
    <source>
        <dbReference type="EMBL" id="RVU86853.1"/>
    </source>
</evidence>